<accession>A0A1H8Y8S9</accession>
<dbReference type="AlphaFoldDB" id="A0A1H8Y8S9"/>
<dbReference type="OrthoDB" id="6882680at2"/>
<evidence type="ECO:0000313" key="6">
    <source>
        <dbReference type="EMBL" id="SEP48549.1"/>
    </source>
</evidence>
<evidence type="ECO:0000256" key="1">
    <source>
        <dbReference type="ARBA" id="ARBA00009986"/>
    </source>
</evidence>
<dbReference type="InterPro" id="IPR015590">
    <property type="entry name" value="Aldehyde_DH_dom"/>
</dbReference>
<comment type="similarity">
    <text evidence="1 4">Belongs to the aldehyde dehydrogenase family.</text>
</comment>
<dbReference type="InterPro" id="IPR016160">
    <property type="entry name" value="Ald_DH_CS_CYS"/>
</dbReference>
<organism evidence="6 7">
    <name type="scientific">Amycolatopsis saalfeldensis</name>
    <dbReference type="NCBI Taxonomy" id="394193"/>
    <lineage>
        <taxon>Bacteria</taxon>
        <taxon>Bacillati</taxon>
        <taxon>Actinomycetota</taxon>
        <taxon>Actinomycetes</taxon>
        <taxon>Pseudonocardiales</taxon>
        <taxon>Pseudonocardiaceae</taxon>
        <taxon>Amycolatopsis</taxon>
    </lineage>
</organism>
<keyword evidence="2 4" id="KW-0560">Oxidoreductase</keyword>
<dbReference type="Proteomes" id="UP000198582">
    <property type="component" value="Unassembled WGS sequence"/>
</dbReference>
<keyword evidence="7" id="KW-1185">Reference proteome</keyword>
<dbReference type="Gene3D" id="3.40.605.10">
    <property type="entry name" value="Aldehyde Dehydrogenase, Chain A, domain 1"/>
    <property type="match status" value="1"/>
</dbReference>
<dbReference type="InterPro" id="IPR016163">
    <property type="entry name" value="Ald_DH_C"/>
</dbReference>
<dbReference type="FunFam" id="3.40.605.10:FF:000007">
    <property type="entry name" value="NAD/NADP-dependent betaine aldehyde dehydrogenase"/>
    <property type="match status" value="1"/>
</dbReference>
<dbReference type="Pfam" id="PF00171">
    <property type="entry name" value="Aldedh"/>
    <property type="match status" value="1"/>
</dbReference>
<dbReference type="InterPro" id="IPR016162">
    <property type="entry name" value="Ald_DH_N"/>
</dbReference>
<evidence type="ECO:0000256" key="3">
    <source>
        <dbReference type="PROSITE-ProRule" id="PRU10007"/>
    </source>
</evidence>
<feature type="domain" description="Aldehyde dehydrogenase" evidence="5">
    <location>
        <begin position="27"/>
        <end position="489"/>
    </location>
</feature>
<proteinExistence type="inferred from homology"/>
<dbReference type="STRING" id="394193.SAMN04489732_11268"/>
<evidence type="ECO:0000256" key="4">
    <source>
        <dbReference type="RuleBase" id="RU003345"/>
    </source>
</evidence>
<feature type="active site" evidence="3">
    <location>
        <position position="266"/>
    </location>
</feature>
<dbReference type="GO" id="GO:0016620">
    <property type="term" value="F:oxidoreductase activity, acting on the aldehyde or oxo group of donors, NAD or NADP as acceptor"/>
    <property type="evidence" value="ECO:0007669"/>
    <property type="project" value="InterPro"/>
</dbReference>
<dbReference type="PROSITE" id="PS00687">
    <property type="entry name" value="ALDEHYDE_DEHYDR_GLU"/>
    <property type="match status" value="1"/>
</dbReference>
<dbReference type="EMBL" id="FOEF01000012">
    <property type="protein sequence ID" value="SEP48549.1"/>
    <property type="molecule type" value="Genomic_DNA"/>
</dbReference>
<protein>
    <submittedName>
        <fullName evidence="6">Acyl-CoA reductase</fullName>
    </submittedName>
</protein>
<evidence type="ECO:0000313" key="7">
    <source>
        <dbReference type="Proteomes" id="UP000198582"/>
    </source>
</evidence>
<dbReference type="PROSITE" id="PS00070">
    <property type="entry name" value="ALDEHYDE_DEHYDR_CYS"/>
    <property type="match status" value="1"/>
</dbReference>
<dbReference type="InterPro" id="IPR016161">
    <property type="entry name" value="Ald_DH/histidinol_DH"/>
</dbReference>
<dbReference type="PANTHER" id="PTHR11699">
    <property type="entry name" value="ALDEHYDE DEHYDROGENASE-RELATED"/>
    <property type="match status" value="1"/>
</dbReference>
<dbReference type="InterPro" id="IPR029510">
    <property type="entry name" value="Ald_DH_CS_GLU"/>
</dbReference>
<dbReference type="RefSeq" id="WP_091620808.1">
    <property type="nucleotide sequence ID" value="NZ_FOEF01000012.1"/>
</dbReference>
<name>A0A1H8Y8S9_9PSEU</name>
<dbReference type="Gene3D" id="3.40.309.10">
    <property type="entry name" value="Aldehyde Dehydrogenase, Chain A, domain 2"/>
    <property type="match status" value="1"/>
</dbReference>
<dbReference type="FunFam" id="3.40.309.10:FF:000012">
    <property type="entry name" value="Betaine aldehyde dehydrogenase"/>
    <property type="match status" value="1"/>
</dbReference>
<evidence type="ECO:0000256" key="2">
    <source>
        <dbReference type="ARBA" id="ARBA00023002"/>
    </source>
</evidence>
<evidence type="ECO:0000259" key="5">
    <source>
        <dbReference type="Pfam" id="PF00171"/>
    </source>
</evidence>
<gene>
    <name evidence="6" type="ORF">SAMN04489732_11268</name>
</gene>
<reference evidence="6 7" key="1">
    <citation type="submission" date="2016-10" db="EMBL/GenBank/DDBJ databases">
        <authorList>
            <person name="de Groot N.N."/>
        </authorList>
    </citation>
    <scope>NUCLEOTIDE SEQUENCE [LARGE SCALE GENOMIC DNA]</scope>
    <source>
        <strain evidence="6 7">DSM 44993</strain>
    </source>
</reference>
<dbReference type="SUPFAM" id="SSF53720">
    <property type="entry name" value="ALDH-like"/>
    <property type="match status" value="1"/>
</dbReference>
<sequence length="494" mass="51422">MSVPTSAWPRQLPGGDDPVAMLIDGEWASPSAATTPVFDPSTGEVIAAVPDGGAEAVDAAVAAARRSFEEGRWRGLSGADRGAVLWRAGDLMREHADGLARLESLNLGLPVAQAKSMVMEAAAQFRYFAGWADKIHGRTVDLGPADRRVQGYTLREPVGVAGLITPWNAPLSMAAKKLAPALAAGCSCVLKPAEETPLTSLWLGQLLLEAGVPAGVVNVVTGVGERAGAALAEHPDVDTVSFTGSTEVGRLIVQAATGNMKKLSLELGGKSPVVVFGDADLRSAIPGAASAVFWNSGQVCAAGTRLFVHESVFDEVVRGVAEIGRSMRLGAGSDPAADLGPLISQKQLDRVSGYVDHGVKDGAKVVSGGTRVGDRGYFFEPTVLVDVDQSMSVMREEIFGPVLGVMPFSDVDEAVALANDSSYGLASSVWTLDGALAHSVARKLRAGRVGINVHRAGGAYMPAGGYRQSGWGRESGPEALENYLETKSVVSQLL</sequence>